<dbReference type="GO" id="GO:0120159">
    <property type="term" value="F:rRNA pseudouridine synthase activity"/>
    <property type="evidence" value="ECO:0007669"/>
    <property type="project" value="UniProtKB-ARBA"/>
</dbReference>
<evidence type="ECO:0000313" key="8">
    <source>
        <dbReference type="Proteomes" id="UP000315589"/>
    </source>
</evidence>
<dbReference type="Pfam" id="PF01479">
    <property type="entry name" value="S4"/>
    <property type="match status" value="1"/>
</dbReference>
<dbReference type="SUPFAM" id="SSF55120">
    <property type="entry name" value="Pseudouridine synthase"/>
    <property type="match status" value="1"/>
</dbReference>
<dbReference type="PANTHER" id="PTHR47683">
    <property type="entry name" value="PSEUDOURIDINE SYNTHASE FAMILY PROTEIN-RELATED"/>
    <property type="match status" value="1"/>
</dbReference>
<dbReference type="InterPro" id="IPR036986">
    <property type="entry name" value="S4_RNA-bd_sf"/>
</dbReference>
<dbReference type="Gene3D" id="3.30.70.1560">
    <property type="entry name" value="Alpha-L RNA-binding motif"/>
    <property type="match status" value="1"/>
</dbReference>
<dbReference type="Proteomes" id="UP000315589">
    <property type="component" value="Unassembled WGS sequence"/>
</dbReference>
<dbReference type="EMBL" id="VMGI01000007">
    <property type="protein sequence ID" value="TSC93897.1"/>
    <property type="molecule type" value="Genomic_DNA"/>
</dbReference>
<keyword evidence="2 4" id="KW-0694">RNA-binding</keyword>
<comment type="caution">
    <text evidence="7">The sequence shown here is derived from an EMBL/GenBank/DDBJ whole genome shotgun (WGS) entry which is preliminary data.</text>
</comment>
<dbReference type="InterPro" id="IPR018496">
    <property type="entry name" value="PsdUridine_synth_RsuA/RluB_CS"/>
</dbReference>
<dbReference type="NCBIfam" id="TIGR00093">
    <property type="entry name" value="pseudouridine synthase"/>
    <property type="match status" value="1"/>
</dbReference>
<proteinExistence type="inferred from homology"/>
<evidence type="ECO:0000256" key="2">
    <source>
        <dbReference type="ARBA" id="ARBA00022884"/>
    </source>
</evidence>
<evidence type="ECO:0000256" key="3">
    <source>
        <dbReference type="ARBA" id="ARBA00023235"/>
    </source>
</evidence>
<dbReference type="FunFam" id="3.30.70.1560:FF:000001">
    <property type="entry name" value="Pseudouridine synthase"/>
    <property type="match status" value="1"/>
</dbReference>
<keyword evidence="3 5" id="KW-0413">Isomerase</keyword>
<dbReference type="GO" id="GO:0003723">
    <property type="term" value="F:RNA binding"/>
    <property type="evidence" value="ECO:0007669"/>
    <property type="project" value="UniProtKB-KW"/>
</dbReference>
<organism evidence="7 8">
    <name type="scientific">Candidatus Berkelbacteria bacterium Licking1014_85</name>
    <dbReference type="NCBI Taxonomy" id="2017148"/>
    <lineage>
        <taxon>Bacteria</taxon>
        <taxon>Candidatus Berkelbacteria</taxon>
    </lineage>
</organism>
<dbReference type="EC" id="5.4.99.-" evidence="5"/>
<evidence type="ECO:0000256" key="5">
    <source>
        <dbReference type="RuleBase" id="RU003887"/>
    </source>
</evidence>
<dbReference type="Gene3D" id="3.30.70.580">
    <property type="entry name" value="Pseudouridine synthase I, catalytic domain, N-terminal subdomain"/>
    <property type="match status" value="1"/>
</dbReference>
<dbReference type="PROSITE" id="PS50889">
    <property type="entry name" value="S4"/>
    <property type="match status" value="1"/>
</dbReference>
<protein>
    <recommendedName>
        <fullName evidence="5">Pseudouridine synthase</fullName>
        <ecNumber evidence="5">5.4.99.-</ecNumber>
    </recommendedName>
</protein>
<dbReference type="SUPFAM" id="SSF55174">
    <property type="entry name" value="Alpha-L RNA-binding motif"/>
    <property type="match status" value="1"/>
</dbReference>
<dbReference type="InterPro" id="IPR006145">
    <property type="entry name" value="PsdUridine_synth_RsuA/RluA"/>
</dbReference>
<reference evidence="7 8" key="1">
    <citation type="submission" date="2017-07" db="EMBL/GenBank/DDBJ databases">
        <title>Mechanisms for carbon and nitrogen cycling indicate functional differentiation within the Candidate Phyla Radiation.</title>
        <authorList>
            <person name="Danczak R.E."/>
            <person name="Johnston M.D."/>
            <person name="Kenah C."/>
            <person name="Slattery M."/>
            <person name="Wrighton K.C."/>
            <person name="Wilkins M.J."/>
        </authorList>
    </citation>
    <scope>NUCLEOTIDE SEQUENCE [LARGE SCALE GENOMIC DNA]</scope>
    <source>
        <strain evidence="7">Licking1014_85</strain>
    </source>
</reference>
<gene>
    <name evidence="7" type="ORF">CEN91_66</name>
</gene>
<dbReference type="FunFam" id="3.10.290.10:FF:000003">
    <property type="entry name" value="Pseudouridine synthase"/>
    <property type="match status" value="1"/>
</dbReference>
<dbReference type="InterPro" id="IPR020103">
    <property type="entry name" value="PsdUridine_synth_cat_dom_sf"/>
</dbReference>
<feature type="domain" description="RNA-binding S4" evidence="6">
    <location>
        <begin position="1"/>
        <end position="59"/>
    </location>
</feature>
<dbReference type="SMART" id="SM00363">
    <property type="entry name" value="S4"/>
    <property type="match status" value="1"/>
</dbReference>
<dbReference type="InterPro" id="IPR000748">
    <property type="entry name" value="PsdUridine_synth_RsuA/RluB/E/F"/>
</dbReference>
<dbReference type="Pfam" id="PF00849">
    <property type="entry name" value="PseudoU_synth_2"/>
    <property type="match status" value="1"/>
</dbReference>
<dbReference type="AlphaFoldDB" id="A0A554LM11"/>
<accession>A0A554LM11</accession>
<evidence type="ECO:0000259" key="6">
    <source>
        <dbReference type="SMART" id="SM00363"/>
    </source>
</evidence>
<dbReference type="InterPro" id="IPR020094">
    <property type="entry name" value="TruA/RsuA/RluB/E/F_N"/>
</dbReference>
<dbReference type="GO" id="GO:0005829">
    <property type="term" value="C:cytosol"/>
    <property type="evidence" value="ECO:0007669"/>
    <property type="project" value="UniProtKB-ARBA"/>
</dbReference>
<evidence type="ECO:0000256" key="4">
    <source>
        <dbReference type="PROSITE-ProRule" id="PRU00182"/>
    </source>
</evidence>
<sequence>MRINKFLANAGVCSRRQADELIKQKKVKINDKIAILGDNILESDSVFVNGKKIETQNRKIYLAFHKPVGVICTADKSAKNNIIDYINYPERIYPVGRLDVATSGLIVLTNDGEIVNQILKGEHKIEKIYEVVVDKTIDEKFISKLESGLYIDGIKTKPAKIEKIKDKDFYITIVEGKKRQIRRMCEKCGYNVVKLKRIRVGKLELGNLKSGEYREIEKNEIL</sequence>
<dbReference type="InterPro" id="IPR002942">
    <property type="entry name" value="S4_RNA-bd"/>
</dbReference>
<comment type="similarity">
    <text evidence="1 5">Belongs to the pseudouridine synthase RsuA family.</text>
</comment>
<dbReference type="PROSITE" id="PS01149">
    <property type="entry name" value="PSI_RSU"/>
    <property type="match status" value="1"/>
</dbReference>
<dbReference type="Gene3D" id="3.10.290.10">
    <property type="entry name" value="RNA-binding S4 domain"/>
    <property type="match status" value="1"/>
</dbReference>
<dbReference type="PANTHER" id="PTHR47683:SF2">
    <property type="entry name" value="RNA-BINDING S4 DOMAIN-CONTAINING PROTEIN"/>
    <property type="match status" value="1"/>
</dbReference>
<evidence type="ECO:0000313" key="7">
    <source>
        <dbReference type="EMBL" id="TSC93897.1"/>
    </source>
</evidence>
<dbReference type="InterPro" id="IPR050343">
    <property type="entry name" value="RsuA_PseudoU_synthase"/>
</dbReference>
<evidence type="ECO:0000256" key="1">
    <source>
        <dbReference type="ARBA" id="ARBA00008348"/>
    </source>
</evidence>
<name>A0A554LM11_9BACT</name>
<dbReference type="GO" id="GO:0000455">
    <property type="term" value="P:enzyme-directed rRNA pseudouridine synthesis"/>
    <property type="evidence" value="ECO:0007669"/>
    <property type="project" value="UniProtKB-ARBA"/>
</dbReference>
<dbReference type="InterPro" id="IPR042092">
    <property type="entry name" value="PsdUridine_s_RsuA/RluB/E/F_cat"/>
</dbReference>
<dbReference type="CDD" id="cd00165">
    <property type="entry name" value="S4"/>
    <property type="match status" value="1"/>
</dbReference>